<dbReference type="InterPro" id="IPR024687">
    <property type="entry name" value="MMS19_C"/>
</dbReference>
<dbReference type="GO" id="GO:0016226">
    <property type="term" value="P:iron-sulfur cluster assembly"/>
    <property type="evidence" value="ECO:0007669"/>
    <property type="project" value="UniProtKB-UniRule"/>
</dbReference>
<evidence type="ECO:0000313" key="9">
    <source>
        <dbReference type="Proteomes" id="UP000305067"/>
    </source>
</evidence>
<comment type="function">
    <text evidence="5">Key component of the cytosolic iron-sulfur protein assembly (CIA) complex, a multiprotein complex that mediates the incorporation of iron-sulfur cluster into apoproteins specifically involved in DNA metabolism and genomic integrity. In the CIA complex, MMS19 acts as an adapter between early-acting CIA components and a subset of cellular target iron-sulfur proteins.</text>
</comment>
<dbReference type="GO" id="GO:0051604">
    <property type="term" value="P:protein maturation"/>
    <property type="evidence" value="ECO:0007669"/>
    <property type="project" value="UniProtKB-UniRule"/>
</dbReference>
<keyword evidence="5" id="KW-0234">DNA repair</keyword>
<sequence length="1023" mass="113123">MDVLDRIIRTWVVGAGRDEDIHITAGKATLLDVVKSLGPFLTSEEEAQRVQGIDFLTSVLSECPPTAFNTRSTRVLTSFYCEKLTDTDVIKPSLAGLKSLSSLPSFLSEDALTTVRAIFSQSQIKTSPVAVRFTALNVIDTLVARHREALQEINDEFITGFLALADGEKDPRDLLVIFAIERVLILEFNTVKFTERLFDSICCYFPISFRPPPNDPYGITTEDLSSSLRLCLSSTPEFGPPAVPFFLDKLNTGSPAAKRETLVTLNVCLPVYGPALARASARKLWSSLKLEIFQPTDSVTEIEALRTVQTLVKTIYPHGDADGLRDEMQGLAKDACEECLEVLREPEKSMAKPAMKVLCAFMSTTASVSQYTMAQTVPYLIKLFRNPDEATSRPSTLSLLADLEVAARDSTVADSSKLEQSEVNLPLSPFKDDVLAIGTFGLKQVESRRSAVAVLKGLVTTTGLCTVEEIGFIVHSLEEYLKPDANSTEDSSDCILDLLSSIAEVNPRPVEEQTLPALFSALPDDASLFSNEKERNECWLTLGALSQLCVHPELFATFTRRMSTKLDLICVPSVAPQSLQNSVSYAYSLLATISKTLELKTAKDHADTAKYLDSLVWRLYNLFVFSALSPEEPVHFISRQEKLVQAASGIITLVVQILTVQQQQSFADSLFQLFLHGDLTVASAGQHKLPTSAKFSPLESTDAAQRNLLYLLQGAVVAFHKEISIPDISTLLQTLTIWSQDEGVSSFQREAVWHTLASITNKRADEASTYLQYMLNDFWTSEVVSQNQPVHRRISAIRCCTWICRALEARVYPLLPQFTDKYIACFADKDLSWDAAVGIGQFSSSEKILSKRNHAVIRVLHSQRFFNTVLDRLVAGAKDAENPDTQPPHLVTLTCLLRSVPKATYMDRLSMLLPLLLRGLLLSDSDVKANVIDTLLIVAEEDSIRQSPIAEHVSTLINAMLQNVAGAQSTARVKVSALKYLSILPDLVRYDLLHPHKAKIIKSLATALDDPNKRVRREAVDAR</sequence>
<dbReference type="InterPro" id="IPR011989">
    <property type="entry name" value="ARM-like"/>
</dbReference>
<dbReference type="Gene3D" id="1.25.10.10">
    <property type="entry name" value="Leucine-rich Repeat Variant"/>
    <property type="match status" value="2"/>
</dbReference>
<dbReference type="SUPFAM" id="SSF48371">
    <property type="entry name" value="ARM repeat"/>
    <property type="match status" value="1"/>
</dbReference>
<evidence type="ECO:0000313" key="8">
    <source>
        <dbReference type="EMBL" id="TFL01612.1"/>
    </source>
</evidence>
<dbReference type="STRING" id="1884261.A0A5C3QIN7"/>
<dbReference type="InterPro" id="IPR016024">
    <property type="entry name" value="ARM-type_fold"/>
</dbReference>
<dbReference type="GO" id="GO:0005634">
    <property type="term" value="C:nucleus"/>
    <property type="evidence" value="ECO:0007669"/>
    <property type="project" value="UniProtKB-SubCell"/>
</dbReference>
<dbReference type="InterPro" id="IPR029240">
    <property type="entry name" value="MMS19_N"/>
</dbReference>
<keyword evidence="4 5" id="KW-0539">Nucleus</keyword>
<keyword evidence="9" id="KW-1185">Reference proteome</keyword>
<keyword evidence="3" id="KW-0677">Repeat</keyword>
<comment type="subcellular location">
    <subcellularLocation>
        <location evidence="1 5">Nucleus</location>
    </subcellularLocation>
</comment>
<dbReference type="Proteomes" id="UP000305067">
    <property type="component" value="Unassembled WGS sequence"/>
</dbReference>
<evidence type="ECO:0000256" key="2">
    <source>
        <dbReference type="ARBA" id="ARBA00009340"/>
    </source>
</evidence>
<evidence type="ECO:0000256" key="1">
    <source>
        <dbReference type="ARBA" id="ARBA00004123"/>
    </source>
</evidence>
<dbReference type="GO" id="GO:0097361">
    <property type="term" value="C:cytosolic [4Fe-4S] assembly targeting complex"/>
    <property type="evidence" value="ECO:0007669"/>
    <property type="project" value="UniProtKB-UniRule"/>
</dbReference>
<dbReference type="PANTHER" id="PTHR12891:SF0">
    <property type="entry name" value="MMS19 NUCLEOTIDE EXCISION REPAIR PROTEIN HOMOLOG"/>
    <property type="match status" value="1"/>
</dbReference>
<protein>
    <recommendedName>
        <fullName evidence="5">MMS19 nucleotide excision repair protein</fullName>
    </recommendedName>
</protein>
<name>A0A5C3QIN7_9AGAR</name>
<dbReference type="PANTHER" id="PTHR12891">
    <property type="entry name" value="DNA REPAIR/TRANSCRIPTION PROTEIN MET18/MMS19"/>
    <property type="match status" value="1"/>
</dbReference>
<dbReference type="GO" id="GO:0006281">
    <property type="term" value="P:DNA repair"/>
    <property type="evidence" value="ECO:0007669"/>
    <property type="project" value="UniProtKB-UniRule"/>
</dbReference>
<dbReference type="AlphaFoldDB" id="A0A5C3QIN7"/>
<dbReference type="Pfam" id="PF14500">
    <property type="entry name" value="MMS19_N"/>
    <property type="match status" value="1"/>
</dbReference>
<feature type="domain" description="MMS19 C-terminal" evidence="6">
    <location>
        <begin position="541"/>
        <end position="985"/>
    </location>
</feature>
<feature type="domain" description="MMS19 N-terminal" evidence="7">
    <location>
        <begin position="34"/>
        <end position="294"/>
    </location>
</feature>
<dbReference type="InterPro" id="IPR039920">
    <property type="entry name" value="MMS19"/>
</dbReference>
<dbReference type="Pfam" id="PF12460">
    <property type="entry name" value="MMS19_C"/>
    <property type="match status" value="1"/>
</dbReference>
<evidence type="ECO:0000256" key="3">
    <source>
        <dbReference type="ARBA" id="ARBA00022737"/>
    </source>
</evidence>
<accession>A0A5C3QIN7</accession>
<evidence type="ECO:0000256" key="5">
    <source>
        <dbReference type="RuleBase" id="RU367072"/>
    </source>
</evidence>
<dbReference type="OrthoDB" id="342900at2759"/>
<reference evidence="8 9" key="1">
    <citation type="journal article" date="2019" name="Nat. Ecol. Evol.">
        <title>Megaphylogeny resolves global patterns of mushroom evolution.</title>
        <authorList>
            <person name="Varga T."/>
            <person name="Krizsan K."/>
            <person name="Foldi C."/>
            <person name="Dima B."/>
            <person name="Sanchez-Garcia M."/>
            <person name="Sanchez-Ramirez S."/>
            <person name="Szollosi G.J."/>
            <person name="Szarkandi J.G."/>
            <person name="Papp V."/>
            <person name="Albert L."/>
            <person name="Andreopoulos W."/>
            <person name="Angelini C."/>
            <person name="Antonin V."/>
            <person name="Barry K.W."/>
            <person name="Bougher N.L."/>
            <person name="Buchanan P."/>
            <person name="Buyck B."/>
            <person name="Bense V."/>
            <person name="Catcheside P."/>
            <person name="Chovatia M."/>
            <person name="Cooper J."/>
            <person name="Damon W."/>
            <person name="Desjardin D."/>
            <person name="Finy P."/>
            <person name="Geml J."/>
            <person name="Haridas S."/>
            <person name="Hughes K."/>
            <person name="Justo A."/>
            <person name="Karasinski D."/>
            <person name="Kautmanova I."/>
            <person name="Kiss B."/>
            <person name="Kocsube S."/>
            <person name="Kotiranta H."/>
            <person name="LaButti K.M."/>
            <person name="Lechner B.E."/>
            <person name="Liimatainen K."/>
            <person name="Lipzen A."/>
            <person name="Lukacs Z."/>
            <person name="Mihaltcheva S."/>
            <person name="Morgado L.N."/>
            <person name="Niskanen T."/>
            <person name="Noordeloos M.E."/>
            <person name="Ohm R.A."/>
            <person name="Ortiz-Santana B."/>
            <person name="Ovrebo C."/>
            <person name="Racz N."/>
            <person name="Riley R."/>
            <person name="Savchenko A."/>
            <person name="Shiryaev A."/>
            <person name="Soop K."/>
            <person name="Spirin V."/>
            <person name="Szebenyi C."/>
            <person name="Tomsovsky M."/>
            <person name="Tulloss R.E."/>
            <person name="Uehling J."/>
            <person name="Grigoriev I.V."/>
            <person name="Vagvolgyi C."/>
            <person name="Papp T."/>
            <person name="Martin F.M."/>
            <person name="Miettinen O."/>
            <person name="Hibbett D.S."/>
            <person name="Nagy L.G."/>
        </authorList>
    </citation>
    <scope>NUCLEOTIDE SEQUENCE [LARGE SCALE GENOMIC DNA]</scope>
    <source>
        <strain evidence="8 9">CBS 309.79</strain>
    </source>
</reference>
<evidence type="ECO:0000256" key="4">
    <source>
        <dbReference type="ARBA" id="ARBA00023242"/>
    </source>
</evidence>
<gene>
    <name evidence="8" type="ORF">BDV98DRAFT_618796</name>
</gene>
<dbReference type="EMBL" id="ML178824">
    <property type="protein sequence ID" value="TFL01612.1"/>
    <property type="molecule type" value="Genomic_DNA"/>
</dbReference>
<proteinExistence type="inferred from homology"/>
<comment type="similarity">
    <text evidence="2 5">Belongs to the MET18/MMS19 family.</text>
</comment>
<organism evidence="8 9">
    <name type="scientific">Pterulicium gracile</name>
    <dbReference type="NCBI Taxonomy" id="1884261"/>
    <lineage>
        <taxon>Eukaryota</taxon>
        <taxon>Fungi</taxon>
        <taxon>Dikarya</taxon>
        <taxon>Basidiomycota</taxon>
        <taxon>Agaricomycotina</taxon>
        <taxon>Agaricomycetes</taxon>
        <taxon>Agaricomycetidae</taxon>
        <taxon>Agaricales</taxon>
        <taxon>Pleurotineae</taxon>
        <taxon>Pterulaceae</taxon>
        <taxon>Pterulicium</taxon>
    </lineage>
</organism>
<evidence type="ECO:0000259" key="6">
    <source>
        <dbReference type="Pfam" id="PF12460"/>
    </source>
</evidence>
<evidence type="ECO:0000259" key="7">
    <source>
        <dbReference type="Pfam" id="PF14500"/>
    </source>
</evidence>
<keyword evidence="5" id="KW-0227">DNA damage</keyword>